<evidence type="ECO:0000256" key="1">
    <source>
        <dbReference type="SAM" id="Phobius"/>
    </source>
</evidence>
<keyword evidence="1" id="KW-1133">Transmembrane helix</keyword>
<dbReference type="GeneID" id="96295421"/>
<keyword evidence="1" id="KW-0812">Transmembrane</keyword>
<dbReference type="RefSeq" id="WP_190029526.1">
    <property type="nucleotide sequence ID" value="NZ_BMUU01000024.1"/>
</dbReference>
<comment type="caution">
    <text evidence="2">The sequence shown here is derived from an EMBL/GenBank/DDBJ whole genome shotgun (WGS) entry which is preliminary data.</text>
</comment>
<dbReference type="EMBL" id="BMUU01000024">
    <property type="protein sequence ID" value="GGY70530.1"/>
    <property type="molecule type" value="Genomic_DNA"/>
</dbReference>
<keyword evidence="3" id="KW-1185">Reference proteome</keyword>
<accession>A0ABQ3B1F7</accession>
<keyword evidence="1" id="KW-0472">Membrane</keyword>
<proteinExistence type="predicted"/>
<sequence>MTQQLGFVQWLLDAAHWIAWSAPYLAALIAVGPLVWAWKTRQRSVRVREALARRTVVEVIPTSTFDPGEGEIGRWAHQLGRVPAAADGVPARGAAARLRYSVEAGKMRCYLEGPEQAAAILAMPGFAEVEVRSDRTHQEIRPIRFHRPAHPRESA</sequence>
<gene>
    <name evidence="2" type="ORF">GCM10010326_75910</name>
</gene>
<name>A0ABQ3B1F7_9ACTN</name>
<dbReference type="Proteomes" id="UP000600946">
    <property type="component" value="Unassembled WGS sequence"/>
</dbReference>
<reference evidence="3" key="1">
    <citation type="journal article" date="2019" name="Int. J. Syst. Evol. Microbiol.">
        <title>The Global Catalogue of Microorganisms (GCM) 10K type strain sequencing project: providing services to taxonomists for standard genome sequencing and annotation.</title>
        <authorList>
            <consortium name="The Broad Institute Genomics Platform"/>
            <consortium name="The Broad Institute Genome Sequencing Center for Infectious Disease"/>
            <person name="Wu L."/>
            <person name="Ma J."/>
        </authorList>
    </citation>
    <scope>NUCLEOTIDE SEQUENCE [LARGE SCALE GENOMIC DNA]</scope>
    <source>
        <strain evidence="3">JCM 4594</strain>
    </source>
</reference>
<organism evidence="2 3">
    <name type="scientific">Streptomyces xanthochromogenes</name>
    <dbReference type="NCBI Taxonomy" id="67384"/>
    <lineage>
        <taxon>Bacteria</taxon>
        <taxon>Bacillati</taxon>
        <taxon>Actinomycetota</taxon>
        <taxon>Actinomycetes</taxon>
        <taxon>Kitasatosporales</taxon>
        <taxon>Streptomycetaceae</taxon>
        <taxon>Streptomyces</taxon>
    </lineage>
</organism>
<protein>
    <submittedName>
        <fullName evidence="2">Uncharacterized protein</fullName>
    </submittedName>
</protein>
<evidence type="ECO:0000313" key="3">
    <source>
        <dbReference type="Proteomes" id="UP000600946"/>
    </source>
</evidence>
<evidence type="ECO:0000313" key="2">
    <source>
        <dbReference type="EMBL" id="GGY70530.1"/>
    </source>
</evidence>
<feature type="transmembrane region" description="Helical" evidence="1">
    <location>
        <begin position="17"/>
        <end position="38"/>
    </location>
</feature>